<dbReference type="RefSeq" id="WP_149687973.1">
    <property type="nucleotide sequence ID" value="NZ_SDPQ02000001.1"/>
</dbReference>
<dbReference type="PANTHER" id="PTHR34374">
    <property type="entry name" value="LARGE RIBOSOMAL RNA SUBUNIT ACCUMULATION PROTEIN YCED HOMOLOG 1, CHLOROPLASTIC"/>
    <property type="match status" value="1"/>
</dbReference>
<evidence type="ECO:0000313" key="2">
    <source>
        <dbReference type="EMBL" id="KAA1399857.1"/>
    </source>
</evidence>
<proteinExistence type="predicted"/>
<dbReference type="Pfam" id="PF02620">
    <property type="entry name" value="YceD"/>
    <property type="match status" value="1"/>
</dbReference>
<protein>
    <submittedName>
        <fullName evidence="2">DUF177 domain-containing protein</fullName>
    </submittedName>
</protein>
<evidence type="ECO:0000313" key="3">
    <source>
        <dbReference type="Proteomes" id="UP000380867"/>
    </source>
</evidence>
<dbReference type="EMBL" id="SDPQ02000001">
    <property type="protein sequence ID" value="KAA1399857.1"/>
    <property type="molecule type" value="Genomic_DNA"/>
</dbReference>
<dbReference type="PANTHER" id="PTHR34374:SF1">
    <property type="entry name" value="LARGE RIBOSOMAL RNA SUBUNIT ACCUMULATION PROTEIN YCED HOMOLOG 1, CHLOROPLASTIC"/>
    <property type="match status" value="1"/>
</dbReference>
<dbReference type="Proteomes" id="UP000380867">
    <property type="component" value="Unassembled WGS sequence"/>
</dbReference>
<gene>
    <name evidence="2" type="ORF">ESP70_003635</name>
</gene>
<sequence>MGRKPGAERTHTLTVPAPADMGYDVYSVPEDSPMEIELRLEAIMEGVLATGTISARAVGECVRCLDPIDEGVVVGFQELYLYEAPSDPEEAEEEEFVLEDDLLDLETVLRDAVVLALPHNPLCGPDCPGLCPECGARLADDPNHTHGEAIDPRWASLSQLAEQPVPPADQTGSDITSDDSKE</sequence>
<feature type="region of interest" description="Disordered" evidence="1">
    <location>
        <begin position="145"/>
        <end position="182"/>
    </location>
</feature>
<dbReference type="InterPro" id="IPR003772">
    <property type="entry name" value="YceD"/>
</dbReference>
<accession>A0A5M4FI96</accession>
<keyword evidence="3" id="KW-1185">Reference proteome</keyword>
<dbReference type="AlphaFoldDB" id="A0A5M4FI96"/>
<evidence type="ECO:0000256" key="1">
    <source>
        <dbReference type="SAM" id="MobiDB-lite"/>
    </source>
</evidence>
<reference evidence="2" key="1">
    <citation type="submission" date="2019-09" db="EMBL/GenBank/DDBJ databases">
        <authorList>
            <person name="Li J."/>
        </authorList>
    </citation>
    <scope>NUCLEOTIDE SEQUENCE [LARGE SCALE GENOMIC DNA]</scope>
    <source>
        <strain evidence="2">JCM 14732</strain>
    </source>
</reference>
<dbReference type="OrthoDB" id="9790372at2"/>
<comment type="caution">
    <text evidence="2">The sequence shown here is derived from an EMBL/GenBank/DDBJ whole genome shotgun (WGS) entry which is preliminary data.</text>
</comment>
<name>A0A5M4FI96_9ACTN</name>
<organism evidence="2 3">
    <name type="scientific">Aeromicrobium ginsengisoli</name>
    <dbReference type="NCBI Taxonomy" id="363867"/>
    <lineage>
        <taxon>Bacteria</taxon>
        <taxon>Bacillati</taxon>
        <taxon>Actinomycetota</taxon>
        <taxon>Actinomycetes</taxon>
        <taxon>Propionibacteriales</taxon>
        <taxon>Nocardioidaceae</taxon>
        <taxon>Aeromicrobium</taxon>
    </lineage>
</organism>